<evidence type="ECO:0000313" key="2">
    <source>
        <dbReference type="EMBL" id="DAE02022.1"/>
    </source>
</evidence>
<protein>
    <submittedName>
        <fullName evidence="2">RAG1 recombination activating protein 1 zinc-finger domain</fullName>
    </submittedName>
</protein>
<dbReference type="GO" id="GO:0008270">
    <property type="term" value="F:zinc ion binding"/>
    <property type="evidence" value="ECO:0007669"/>
    <property type="project" value="UniProtKB-KW"/>
</dbReference>
<dbReference type="EMBL" id="BK015338">
    <property type="protein sequence ID" value="DAE02022.1"/>
    <property type="molecule type" value="Genomic_DNA"/>
</dbReference>
<keyword evidence="2" id="KW-0862">Zinc</keyword>
<evidence type="ECO:0000256" key="1">
    <source>
        <dbReference type="SAM" id="MobiDB-lite"/>
    </source>
</evidence>
<proteinExistence type="predicted"/>
<keyword evidence="2" id="KW-0863">Zinc-finger</keyword>
<sequence>MKETYCEWCGSVLLENGRCPIEDCVQNVLLDELAKAEEEDEHKSEEKKDESNQTA</sequence>
<organism evidence="2">
    <name type="scientific">Siphoviridae sp. ctiam3</name>
    <dbReference type="NCBI Taxonomy" id="2825624"/>
    <lineage>
        <taxon>Viruses</taxon>
        <taxon>Duplodnaviria</taxon>
        <taxon>Heunggongvirae</taxon>
        <taxon>Uroviricota</taxon>
        <taxon>Caudoviricetes</taxon>
    </lineage>
</organism>
<name>A0A8S5P4N5_9CAUD</name>
<reference evidence="2" key="1">
    <citation type="journal article" date="2021" name="Proc. Natl. Acad. Sci. U.S.A.">
        <title>A Catalog of Tens of Thousands of Viruses from Human Metagenomes Reveals Hidden Associations with Chronic Diseases.</title>
        <authorList>
            <person name="Tisza M.J."/>
            <person name="Buck C.B."/>
        </authorList>
    </citation>
    <scope>NUCLEOTIDE SEQUENCE</scope>
    <source>
        <strain evidence="2">Ctiam3</strain>
    </source>
</reference>
<accession>A0A8S5P4N5</accession>
<feature type="region of interest" description="Disordered" evidence="1">
    <location>
        <begin position="36"/>
        <end position="55"/>
    </location>
</feature>
<keyword evidence="2" id="KW-0479">Metal-binding</keyword>